<sequence length="66" mass="7010">PDKKTQTDSLSAVSGVSDMSTEASSSVKLEPPAGLDSCLTAGERLRSLLRPQNIRCLAHNIIMSPK</sequence>
<feature type="non-terminal residue" evidence="2">
    <location>
        <position position="1"/>
    </location>
</feature>
<evidence type="ECO:0000313" key="2">
    <source>
        <dbReference type="EMBL" id="MEQ2250344.1"/>
    </source>
</evidence>
<gene>
    <name evidence="2" type="ORF">ILYODFUR_039084</name>
</gene>
<evidence type="ECO:0000313" key="3">
    <source>
        <dbReference type="Proteomes" id="UP001482620"/>
    </source>
</evidence>
<name>A0ABV0UZR7_9TELE</name>
<dbReference type="EMBL" id="JAHRIQ010092129">
    <property type="protein sequence ID" value="MEQ2250344.1"/>
    <property type="molecule type" value="Genomic_DNA"/>
</dbReference>
<organism evidence="2 3">
    <name type="scientific">Ilyodon furcidens</name>
    <name type="common">goldbreast splitfin</name>
    <dbReference type="NCBI Taxonomy" id="33524"/>
    <lineage>
        <taxon>Eukaryota</taxon>
        <taxon>Metazoa</taxon>
        <taxon>Chordata</taxon>
        <taxon>Craniata</taxon>
        <taxon>Vertebrata</taxon>
        <taxon>Euteleostomi</taxon>
        <taxon>Actinopterygii</taxon>
        <taxon>Neopterygii</taxon>
        <taxon>Teleostei</taxon>
        <taxon>Neoteleostei</taxon>
        <taxon>Acanthomorphata</taxon>
        <taxon>Ovalentaria</taxon>
        <taxon>Atherinomorphae</taxon>
        <taxon>Cyprinodontiformes</taxon>
        <taxon>Goodeidae</taxon>
        <taxon>Ilyodon</taxon>
    </lineage>
</organism>
<keyword evidence="3" id="KW-1185">Reference proteome</keyword>
<evidence type="ECO:0000256" key="1">
    <source>
        <dbReference type="SAM" id="MobiDB-lite"/>
    </source>
</evidence>
<feature type="compositionally biased region" description="Polar residues" evidence="1">
    <location>
        <begin position="7"/>
        <end position="27"/>
    </location>
</feature>
<proteinExistence type="predicted"/>
<dbReference type="Proteomes" id="UP001482620">
    <property type="component" value="Unassembled WGS sequence"/>
</dbReference>
<feature type="non-terminal residue" evidence="2">
    <location>
        <position position="66"/>
    </location>
</feature>
<comment type="caution">
    <text evidence="2">The sequence shown here is derived from an EMBL/GenBank/DDBJ whole genome shotgun (WGS) entry which is preliminary data.</text>
</comment>
<reference evidence="2 3" key="1">
    <citation type="submission" date="2021-06" db="EMBL/GenBank/DDBJ databases">
        <authorList>
            <person name="Palmer J.M."/>
        </authorList>
    </citation>
    <scope>NUCLEOTIDE SEQUENCE [LARGE SCALE GENOMIC DNA]</scope>
    <source>
        <strain evidence="3">if_2019</strain>
        <tissue evidence="2">Muscle</tissue>
    </source>
</reference>
<protein>
    <submittedName>
        <fullName evidence="2">Uncharacterized protein</fullName>
    </submittedName>
</protein>
<feature type="region of interest" description="Disordered" evidence="1">
    <location>
        <begin position="1"/>
        <end position="33"/>
    </location>
</feature>
<accession>A0ABV0UZR7</accession>